<gene>
    <name evidence="2" type="ORF">GCM10010211_15060</name>
</gene>
<comment type="caution">
    <text evidence="2">The sequence shown here is derived from an EMBL/GenBank/DDBJ whole genome shotgun (WGS) entry which is preliminary data.</text>
</comment>
<keyword evidence="3" id="KW-1185">Reference proteome</keyword>
<evidence type="ECO:0000256" key="1">
    <source>
        <dbReference type="SAM" id="MobiDB-lite"/>
    </source>
</evidence>
<evidence type="ECO:0000313" key="2">
    <source>
        <dbReference type="EMBL" id="GGU51381.1"/>
    </source>
</evidence>
<evidence type="ECO:0000313" key="3">
    <source>
        <dbReference type="Proteomes" id="UP000654471"/>
    </source>
</evidence>
<reference evidence="3" key="1">
    <citation type="journal article" date="2019" name="Int. J. Syst. Evol. Microbiol.">
        <title>The Global Catalogue of Microorganisms (GCM) 10K type strain sequencing project: providing services to taxonomists for standard genome sequencing and annotation.</title>
        <authorList>
            <consortium name="The Broad Institute Genomics Platform"/>
            <consortium name="The Broad Institute Genome Sequencing Center for Infectious Disease"/>
            <person name="Wu L."/>
            <person name="Ma J."/>
        </authorList>
    </citation>
    <scope>NUCLEOTIDE SEQUENCE [LARGE SCALE GENOMIC DNA]</scope>
    <source>
        <strain evidence="3">JCM 3399</strain>
    </source>
</reference>
<accession>A0ABQ2UUC5</accession>
<name>A0ABQ2UUC5_9ACTN</name>
<dbReference type="Proteomes" id="UP000654471">
    <property type="component" value="Unassembled WGS sequence"/>
</dbReference>
<feature type="region of interest" description="Disordered" evidence="1">
    <location>
        <begin position="69"/>
        <end position="103"/>
    </location>
</feature>
<organism evidence="2 3">
    <name type="scientific">Streptomyces albospinus</name>
    <dbReference type="NCBI Taxonomy" id="285515"/>
    <lineage>
        <taxon>Bacteria</taxon>
        <taxon>Bacillati</taxon>
        <taxon>Actinomycetota</taxon>
        <taxon>Actinomycetes</taxon>
        <taxon>Kitasatosporales</taxon>
        <taxon>Streptomycetaceae</taxon>
        <taxon>Streptomyces</taxon>
    </lineage>
</organism>
<dbReference type="EMBL" id="BMRP01000003">
    <property type="protein sequence ID" value="GGU51381.1"/>
    <property type="molecule type" value="Genomic_DNA"/>
</dbReference>
<proteinExistence type="predicted"/>
<sequence length="103" mass="10906">MGAQLVARHAGGTVTRRVCGPVRAAAWCLPGGLSDLAEHRWTAWSWGCREPLGGGRDDDGDRAAVGGTPVRVRWPGMPPPWPHIRPPHLSDGSPALVGTALCR</sequence>
<protein>
    <submittedName>
        <fullName evidence="2">Uncharacterized protein</fullName>
    </submittedName>
</protein>